<dbReference type="CDD" id="cd17477">
    <property type="entry name" value="MFS_YcaD_like"/>
    <property type="match status" value="1"/>
</dbReference>
<feature type="transmembrane region" description="Helical" evidence="5">
    <location>
        <begin position="161"/>
        <end position="181"/>
    </location>
</feature>
<dbReference type="Proteomes" id="UP000298050">
    <property type="component" value="Unassembled WGS sequence"/>
</dbReference>
<dbReference type="InterPro" id="IPR011701">
    <property type="entry name" value="MFS"/>
</dbReference>
<dbReference type="PROSITE" id="PS50850">
    <property type="entry name" value="MFS"/>
    <property type="match status" value="1"/>
</dbReference>
<feature type="transmembrane region" description="Helical" evidence="5">
    <location>
        <begin position="72"/>
        <end position="90"/>
    </location>
</feature>
<dbReference type="GO" id="GO:0005886">
    <property type="term" value="C:plasma membrane"/>
    <property type="evidence" value="ECO:0007669"/>
    <property type="project" value="TreeGrafter"/>
</dbReference>
<dbReference type="AlphaFoldDB" id="A0A4Z0LUN5"/>
<evidence type="ECO:0000256" key="2">
    <source>
        <dbReference type="ARBA" id="ARBA00022989"/>
    </source>
</evidence>
<name>A0A4Z0LUN5_9GAMM</name>
<reference evidence="7 8" key="1">
    <citation type="submission" date="2019-04" db="EMBL/GenBank/DDBJ databases">
        <title>Taxonomy of novel Haliea sp. from mangrove soil of West Coast of India.</title>
        <authorList>
            <person name="Verma A."/>
            <person name="Kumar P."/>
            <person name="Krishnamurthi S."/>
        </authorList>
    </citation>
    <scope>NUCLEOTIDE SEQUENCE [LARGE SCALE GENOMIC DNA]</scope>
    <source>
        <strain evidence="7 8">SAOS-164</strain>
    </source>
</reference>
<keyword evidence="2 5" id="KW-1133">Transmembrane helix</keyword>
<organism evidence="7 8">
    <name type="scientific">Mangrovimicrobium sediminis</name>
    <dbReference type="NCBI Taxonomy" id="2562682"/>
    <lineage>
        <taxon>Bacteria</taxon>
        <taxon>Pseudomonadati</taxon>
        <taxon>Pseudomonadota</taxon>
        <taxon>Gammaproteobacteria</taxon>
        <taxon>Cellvibrionales</taxon>
        <taxon>Halieaceae</taxon>
        <taxon>Mangrovimicrobium</taxon>
    </lineage>
</organism>
<feature type="transmembrane region" description="Helical" evidence="5">
    <location>
        <begin position="319"/>
        <end position="341"/>
    </location>
</feature>
<accession>A0A4Z0LUN5</accession>
<dbReference type="Gene3D" id="1.20.1250.20">
    <property type="entry name" value="MFS general substrate transporter like domains"/>
    <property type="match status" value="2"/>
</dbReference>
<comment type="caution">
    <text evidence="7">The sequence shown here is derived from an EMBL/GenBank/DDBJ whole genome shotgun (WGS) entry which is preliminary data.</text>
</comment>
<feature type="transmembrane region" description="Helical" evidence="5">
    <location>
        <begin position="129"/>
        <end position="149"/>
    </location>
</feature>
<evidence type="ECO:0000259" key="6">
    <source>
        <dbReference type="PROSITE" id="PS50850"/>
    </source>
</evidence>
<dbReference type="SUPFAM" id="SSF103473">
    <property type="entry name" value="MFS general substrate transporter"/>
    <property type="match status" value="1"/>
</dbReference>
<feature type="transmembrane region" description="Helical" evidence="5">
    <location>
        <begin position="230"/>
        <end position="252"/>
    </location>
</feature>
<proteinExistence type="predicted"/>
<dbReference type="PANTHER" id="PTHR23521">
    <property type="entry name" value="TRANSPORTER MFS SUPERFAMILY"/>
    <property type="match status" value="1"/>
</dbReference>
<gene>
    <name evidence="7" type="ORF">E4634_20535</name>
</gene>
<dbReference type="PANTHER" id="PTHR23521:SF3">
    <property type="entry name" value="MFS TRANSPORTER"/>
    <property type="match status" value="1"/>
</dbReference>
<evidence type="ECO:0000313" key="8">
    <source>
        <dbReference type="Proteomes" id="UP000298050"/>
    </source>
</evidence>
<dbReference type="EMBL" id="SRLE01000017">
    <property type="protein sequence ID" value="TGD70989.1"/>
    <property type="molecule type" value="Genomic_DNA"/>
</dbReference>
<evidence type="ECO:0000256" key="3">
    <source>
        <dbReference type="ARBA" id="ARBA00023136"/>
    </source>
</evidence>
<feature type="transmembrane region" description="Helical" evidence="5">
    <location>
        <begin position="46"/>
        <end position="65"/>
    </location>
</feature>
<dbReference type="GO" id="GO:0022857">
    <property type="term" value="F:transmembrane transporter activity"/>
    <property type="evidence" value="ECO:0007669"/>
    <property type="project" value="InterPro"/>
</dbReference>
<feature type="transmembrane region" description="Helical" evidence="5">
    <location>
        <begin position="96"/>
        <end position="117"/>
    </location>
</feature>
<sequence>MSALRVVLSLLLSTVLLIVGHGMQLTLLPLRAAANGMPELLIGLTASAYFAGFVVGCVVVPRIIARVGHIRCFAVLGAVMISTLLSLEMLDAWVNWLLLRFLTGVAISGLYTVIESWLNSQASAQTRGLILATYTFLTLSAMALGQLLINVGPVESATPFTLAALFMALGIIPVGLTRRMAPAPVSATRVSFRKLYNRSHSAFAGALLSGLVVGSFWSLGAVFADSDGQGQMAVTAFMTAAIVGGALCQYPIGWLSDRRDRRQILVLLTLCSALSSAAVALGDGQVWFLLAVLLFGAFSMPIYAVSLATAADVSSSDEFVEIGTSVLLLNGLGAIFAPILLGQLMTVWGGSALFWSFTVLCLAFSVLFAVLLRQPRAIEASDQTHFKAVASEVAPASFELDPRGEEHAAASPTGEDYTVDTPDDPD</sequence>
<dbReference type="OrthoDB" id="9810614at2"/>
<feature type="domain" description="Major facilitator superfamily (MFS) profile" evidence="6">
    <location>
        <begin position="198"/>
        <end position="426"/>
    </location>
</feature>
<evidence type="ECO:0000256" key="1">
    <source>
        <dbReference type="ARBA" id="ARBA00022692"/>
    </source>
</evidence>
<evidence type="ECO:0000256" key="5">
    <source>
        <dbReference type="SAM" id="Phobius"/>
    </source>
</evidence>
<dbReference type="InterPro" id="IPR036259">
    <property type="entry name" value="MFS_trans_sf"/>
</dbReference>
<dbReference type="InterPro" id="IPR020846">
    <property type="entry name" value="MFS_dom"/>
</dbReference>
<feature type="transmembrane region" description="Helical" evidence="5">
    <location>
        <begin position="264"/>
        <end position="281"/>
    </location>
</feature>
<dbReference type="InterPro" id="IPR047200">
    <property type="entry name" value="MFS_YcaD-like"/>
</dbReference>
<evidence type="ECO:0000313" key="7">
    <source>
        <dbReference type="EMBL" id="TGD70989.1"/>
    </source>
</evidence>
<feature type="transmembrane region" description="Helical" evidence="5">
    <location>
        <begin position="202"/>
        <end position="224"/>
    </location>
</feature>
<dbReference type="Pfam" id="PF07690">
    <property type="entry name" value="MFS_1"/>
    <property type="match status" value="1"/>
</dbReference>
<dbReference type="RefSeq" id="WP_135446554.1">
    <property type="nucleotide sequence ID" value="NZ_SRLE01000017.1"/>
</dbReference>
<keyword evidence="3 5" id="KW-0472">Membrane</keyword>
<evidence type="ECO:0000256" key="4">
    <source>
        <dbReference type="SAM" id="MobiDB-lite"/>
    </source>
</evidence>
<feature type="transmembrane region" description="Helical" evidence="5">
    <location>
        <begin position="353"/>
        <end position="372"/>
    </location>
</feature>
<keyword evidence="1 5" id="KW-0812">Transmembrane</keyword>
<keyword evidence="8" id="KW-1185">Reference proteome</keyword>
<feature type="compositionally biased region" description="Acidic residues" evidence="4">
    <location>
        <begin position="417"/>
        <end position="426"/>
    </location>
</feature>
<protein>
    <submittedName>
        <fullName evidence="7">MFS transporter</fullName>
    </submittedName>
</protein>
<feature type="transmembrane region" description="Helical" evidence="5">
    <location>
        <begin position="287"/>
        <end position="307"/>
    </location>
</feature>
<feature type="region of interest" description="Disordered" evidence="4">
    <location>
        <begin position="397"/>
        <end position="426"/>
    </location>
</feature>